<dbReference type="SFLD" id="SFLDF00027">
    <property type="entry name" value="p-type_atpase"/>
    <property type="match status" value="1"/>
</dbReference>
<dbReference type="FunFam" id="1.20.1110.10:FF:000027">
    <property type="entry name" value="Calcium-transporting ATPase, putative"/>
    <property type="match status" value="1"/>
</dbReference>
<evidence type="ECO:0000313" key="18">
    <source>
        <dbReference type="EMBL" id="CAI5739011.1"/>
    </source>
</evidence>
<feature type="transmembrane region" description="Helical" evidence="16">
    <location>
        <begin position="976"/>
        <end position="995"/>
    </location>
</feature>
<gene>
    <name evidence="18" type="ORF">HBR001_LOCUS7677</name>
</gene>
<dbReference type="FunFam" id="3.40.50.1000:FF:000028">
    <property type="entry name" value="Calcium-transporting P-type ATPase, putative"/>
    <property type="match status" value="1"/>
</dbReference>
<evidence type="ECO:0000256" key="15">
    <source>
        <dbReference type="ARBA" id="ARBA00023136"/>
    </source>
</evidence>
<evidence type="ECO:0000256" key="7">
    <source>
        <dbReference type="ARBA" id="ARBA00022723"/>
    </source>
</evidence>
<evidence type="ECO:0000256" key="11">
    <source>
        <dbReference type="ARBA" id="ARBA00022842"/>
    </source>
</evidence>
<dbReference type="InterPro" id="IPR023214">
    <property type="entry name" value="HAD_sf"/>
</dbReference>
<evidence type="ECO:0000313" key="19">
    <source>
        <dbReference type="Proteomes" id="UP001162031"/>
    </source>
</evidence>
<reference evidence="18" key="1">
    <citation type="submission" date="2022-12" db="EMBL/GenBank/DDBJ databases">
        <authorList>
            <person name="Webb A."/>
        </authorList>
    </citation>
    <scope>NUCLEOTIDE SEQUENCE</scope>
    <source>
        <strain evidence="18">Hp1</strain>
    </source>
</reference>
<evidence type="ECO:0000256" key="16">
    <source>
        <dbReference type="SAM" id="Phobius"/>
    </source>
</evidence>
<dbReference type="SFLD" id="SFLDS00003">
    <property type="entry name" value="Haloacid_Dehalogenase"/>
    <property type="match status" value="1"/>
</dbReference>
<sequence>MKDAPLPPPATRRFELEPPEAVLQHFDVTEATGLSAAAVAAQRATYGFNELAKEEHTPLWQLVLEQFDDALVKILLGAAVVSFALAVLEHDSQRASDEGIGAFVEPLVIVVILVLNAMVGVWQESNAEAALEALKDLQPENARVLRDGEMLTLPARELVPGDVVEIRVGDKVPADVRLLSMKTTALRVEQAQMTGESTSVNKGIDALPPHTENLIQAKTNMLFAATVVVNGLGTGIVTQVGMATEIGKIQQSVQEASKDDEGTPLSKKLDEFGELLSKVIAVICIVVWAINYKNFFDPIYGSVFKGCIYYFKIAVALAVAAIPEGLPAVITTCLALGTRKMAKKNAIVRKLPSVETLGCTTVICSDKTGTLTTNEMSCVTFSHIGTSDTDLVTYDVEGHTYAPVGKIEGPPLDRFSALSSLAMVCSLCNESAIEYCDGKYVRVGEPTEAALKVLVEKIGFPHDAVKQAEMLSLRASAPEKAAQFCNEHMEQQNKKLAVLEFSRDRKSMSVLCTKSGAVAHRATRSSASNQNLLLVKGAPEGLIDRCTHVELGDGSVKPLTDAGRQVLLAQVSSLARKSLRCLALAKKEDLGELGAYDGDRHHPAHKMLEKTENFAAIESGLTFIGLVSMLDPPRPEVRPMIEICQTAGIRVICITGDNKLTAESICYKIGVLKEGDDLSTRSFTGAEFFALPMERRNEYLSSGYGMVFSRTEPKHKQQLVKMLKQLGEVTAMTGDGVNDAPALKQADIGIAMGITGTEVAKEASDMVLADDNFATIVAAVEEGRAIYNNMQAFIRYLISSNIGEVAAIFLTAALGLPEGLIPVQLLWVNLVTDGPPATALGFNPPDADIMKKPPRRTDDALITGWVFFRYMVVGIYVGFACVGVFAYWYMYYEASGDGHTLITYDQLTHWTKCHEWENFTVNNFDGMDFSSDPCRYFTDGKKTASTLSLSVLVAIEMFNALNALSEDGSLITMPPWSNPYLMIAMVISFVMHFVILYVDVLANTFSVIPLDRNEWLMVLAFSLPVILIDEVLKLVGRRMHARELKQRLDEWAKKNQ</sequence>
<dbReference type="Proteomes" id="UP001162031">
    <property type="component" value="Unassembled WGS sequence"/>
</dbReference>
<feature type="transmembrane region" description="Helical" evidence="16">
    <location>
        <begin position="70"/>
        <end position="88"/>
    </location>
</feature>
<dbReference type="SFLD" id="SFLDG00002">
    <property type="entry name" value="C1.7:_P-type_atpase_like"/>
    <property type="match status" value="1"/>
</dbReference>
<dbReference type="Pfam" id="PF00690">
    <property type="entry name" value="Cation_ATPase_N"/>
    <property type="match status" value="1"/>
</dbReference>
<dbReference type="InterPro" id="IPR008250">
    <property type="entry name" value="ATPase_P-typ_transduc_dom_A_sf"/>
</dbReference>
<keyword evidence="6 16" id="KW-0812">Transmembrane</keyword>
<dbReference type="InterPro" id="IPR023298">
    <property type="entry name" value="ATPase_P-typ_TM_dom_sf"/>
</dbReference>
<protein>
    <recommendedName>
        <fullName evidence="3">P-type Ca(2+) transporter</fullName>
        <ecNumber evidence="3">7.2.2.10</ecNumber>
    </recommendedName>
</protein>
<evidence type="ECO:0000256" key="1">
    <source>
        <dbReference type="ARBA" id="ARBA00004141"/>
    </source>
</evidence>
<dbReference type="InterPro" id="IPR059000">
    <property type="entry name" value="ATPase_P-type_domA"/>
</dbReference>
<dbReference type="InterPro" id="IPR004014">
    <property type="entry name" value="ATPase_P-typ_cation-transptr_N"/>
</dbReference>
<organism evidence="18 19">
    <name type="scientific">Hyaloperonospora brassicae</name>
    <name type="common">Brassica downy mildew</name>
    <name type="synonym">Peronospora brassicae</name>
    <dbReference type="NCBI Taxonomy" id="162125"/>
    <lineage>
        <taxon>Eukaryota</taxon>
        <taxon>Sar</taxon>
        <taxon>Stramenopiles</taxon>
        <taxon>Oomycota</taxon>
        <taxon>Peronosporomycetes</taxon>
        <taxon>Peronosporales</taxon>
        <taxon>Peronosporaceae</taxon>
        <taxon>Hyaloperonospora</taxon>
    </lineage>
</organism>
<dbReference type="NCBIfam" id="TIGR01494">
    <property type="entry name" value="ATPase_P-type"/>
    <property type="match status" value="2"/>
</dbReference>
<evidence type="ECO:0000256" key="10">
    <source>
        <dbReference type="ARBA" id="ARBA00022840"/>
    </source>
</evidence>
<feature type="transmembrane region" description="Helical" evidence="16">
    <location>
        <begin position="1015"/>
        <end position="1035"/>
    </location>
</feature>
<evidence type="ECO:0000256" key="4">
    <source>
        <dbReference type="ARBA" id="ARBA00022448"/>
    </source>
</evidence>
<dbReference type="InterPro" id="IPR001757">
    <property type="entry name" value="P_typ_ATPase"/>
</dbReference>
<dbReference type="Pfam" id="PF00689">
    <property type="entry name" value="Cation_ATPase_C"/>
    <property type="match status" value="1"/>
</dbReference>
<dbReference type="SUPFAM" id="SSF81665">
    <property type="entry name" value="Calcium ATPase, transmembrane domain M"/>
    <property type="match status" value="1"/>
</dbReference>
<keyword evidence="13 16" id="KW-1133">Transmembrane helix</keyword>
<name>A0AAV0UUL9_HYABA</name>
<dbReference type="GO" id="GO:0016020">
    <property type="term" value="C:membrane"/>
    <property type="evidence" value="ECO:0007669"/>
    <property type="project" value="UniProtKB-SubCell"/>
</dbReference>
<evidence type="ECO:0000259" key="17">
    <source>
        <dbReference type="SMART" id="SM00831"/>
    </source>
</evidence>
<feature type="domain" description="Cation-transporting P-type ATPase N-terminal" evidence="17">
    <location>
        <begin position="13"/>
        <end position="87"/>
    </location>
</feature>
<dbReference type="Gene3D" id="2.70.150.10">
    <property type="entry name" value="Calcium-transporting ATPase, cytoplasmic transduction domain A"/>
    <property type="match status" value="1"/>
</dbReference>
<dbReference type="InterPro" id="IPR044492">
    <property type="entry name" value="P_typ_ATPase_HD_dom"/>
</dbReference>
<keyword evidence="5" id="KW-0109">Calcium transport</keyword>
<dbReference type="GO" id="GO:0005524">
    <property type="term" value="F:ATP binding"/>
    <property type="evidence" value="ECO:0007669"/>
    <property type="project" value="UniProtKB-KW"/>
</dbReference>
<dbReference type="FunFam" id="1.20.1110.10:FF:000077">
    <property type="entry name" value="ECA1 (ER-TYPE CA2+-ATPASE 1)"/>
    <property type="match status" value="1"/>
</dbReference>
<keyword evidence="12" id="KW-1278">Translocase</keyword>
<dbReference type="InterPro" id="IPR036412">
    <property type="entry name" value="HAD-like_sf"/>
</dbReference>
<dbReference type="AlphaFoldDB" id="A0AAV0UUL9"/>
<keyword evidence="15 16" id="KW-0472">Membrane</keyword>
<proteinExistence type="inferred from homology"/>
<comment type="subcellular location">
    <subcellularLocation>
        <location evidence="1">Membrane</location>
        <topology evidence="1">Multi-pass membrane protein</topology>
    </subcellularLocation>
</comment>
<dbReference type="GO" id="GO:0016887">
    <property type="term" value="F:ATP hydrolysis activity"/>
    <property type="evidence" value="ECO:0007669"/>
    <property type="project" value="InterPro"/>
</dbReference>
<feature type="transmembrane region" description="Helical" evidence="16">
    <location>
        <begin position="313"/>
        <end position="336"/>
    </location>
</feature>
<dbReference type="EC" id="7.2.2.10" evidence="3"/>
<dbReference type="Gene3D" id="3.40.1110.10">
    <property type="entry name" value="Calcium-transporting ATPase, cytoplasmic domain N"/>
    <property type="match status" value="1"/>
</dbReference>
<dbReference type="Gene3D" id="3.40.50.1000">
    <property type="entry name" value="HAD superfamily/HAD-like"/>
    <property type="match status" value="1"/>
</dbReference>
<evidence type="ECO:0000256" key="3">
    <source>
        <dbReference type="ARBA" id="ARBA00012790"/>
    </source>
</evidence>
<evidence type="ECO:0000256" key="12">
    <source>
        <dbReference type="ARBA" id="ARBA00022967"/>
    </source>
</evidence>
<dbReference type="Pfam" id="PF13246">
    <property type="entry name" value="Cation_ATPase"/>
    <property type="match status" value="1"/>
</dbReference>
<comment type="similarity">
    <text evidence="2">Belongs to the cation transport ATPase (P-type) (TC 3.A.3) family. Type IIA subfamily.</text>
</comment>
<dbReference type="PRINTS" id="PR00119">
    <property type="entry name" value="CATATPASE"/>
</dbReference>
<dbReference type="InterPro" id="IPR023299">
    <property type="entry name" value="ATPase_P-typ_cyto_dom_N"/>
</dbReference>
<dbReference type="SUPFAM" id="SSF81660">
    <property type="entry name" value="Metal cation-transporting ATPase, ATP-binding domain N"/>
    <property type="match status" value="1"/>
</dbReference>
<evidence type="ECO:0000256" key="5">
    <source>
        <dbReference type="ARBA" id="ARBA00022568"/>
    </source>
</evidence>
<dbReference type="Gene3D" id="1.20.1110.10">
    <property type="entry name" value="Calcium-transporting ATPase, transmembrane domain"/>
    <property type="match status" value="1"/>
</dbReference>
<feature type="transmembrane region" description="Helical" evidence="16">
    <location>
        <begin position="860"/>
        <end position="889"/>
    </location>
</feature>
<keyword evidence="10" id="KW-0067">ATP-binding</keyword>
<dbReference type="FunFam" id="3.40.1110.10:FF:000021">
    <property type="entry name" value="calcium-transporting ATPase, endoplasmic reticulum-type"/>
    <property type="match status" value="1"/>
</dbReference>
<evidence type="ECO:0000256" key="14">
    <source>
        <dbReference type="ARBA" id="ARBA00023065"/>
    </source>
</evidence>
<keyword evidence="19" id="KW-1185">Reference proteome</keyword>
<evidence type="ECO:0000256" key="13">
    <source>
        <dbReference type="ARBA" id="ARBA00022989"/>
    </source>
</evidence>
<dbReference type="PANTHER" id="PTHR42861">
    <property type="entry name" value="CALCIUM-TRANSPORTING ATPASE"/>
    <property type="match status" value="1"/>
</dbReference>
<keyword evidence="7" id="KW-0479">Metal-binding</keyword>
<dbReference type="SMART" id="SM00831">
    <property type="entry name" value="Cation_ATPase_N"/>
    <property type="match status" value="1"/>
</dbReference>
<dbReference type="GO" id="GO:0005388">
    <property type="term" value="F:P-type calcium transporter activity"/>
    <property type="evidence" value="ECO:0007669"/>
    <property type="project" value="UniProtKB-EC"/>
</dbReference>
<dbReference type="GO" id="GO:0046872">
    <property type="term" value="F:metal ion binding"/>
    <property type="evidence" value="ECO:0007669"/>
    <property type="project" value="UniProtKB-KW"/>
</dbReference>
<dbReference type="EMBL" id="CANTFL010001403">
    <property type="protein sequence ID" value="CAI5739011.1"/>
    <property type="molecule type" value="Genomic_DNA"/>
</dbReference>
<keyword evidence="8" id="KW-0547">Nucleotide-binding</keyword>
<dbReference type="Pfam" id="PF00122">
    <property type="entry name" value="E1-E2_ATPase"/>
    <property type="match status" value="1"/>
</dbReference>
<dbReference type="FunFam" id="2.70.150.10:FF:000014">
    <property type="entry name" value="Calcium-transporting ATPase, putative"/>
    <property type="match status" value="1"/>
</dbReference>
<dbReference type="InterPro" id="IPR018303">
    <property type="entry name" value="ATPase_P-typ_P_site"/>
</dbReference>
<evidence type="ECO:0000256" key="2">
    <source>
        <dbReference type="ARBA" id="ARBA00005675"/>
    </source>
</evidence>
<feature type="transmembrane region" description="Helical" evidence="16">
    <location>
        <begin position="275"/>
        <end position="293"/>
    </location>
</feature>
<keyword evidence="11" id="KW-0460">Magnesium</keyword>
<evidence type="ECO:0000256" key="8">
    <source>
        <dbReference type="ARBA" id="ARBA00022741"/>
    </source>
</evidence>
<dbReference type="SUPFAM" id="SSF81653">
    <property type="entry name" value="Calcium ATPase, transduction domain A"/>
    <property type="match status" value="1"/>
</dbReference>
<keyword evidence="4" id="KW-0813">Transport</keyword>
<keyword evidence="14" id="KW-0406">Ion transport</keyword>
<feature type="transmembrane region" description="Helical" evidence="16">
    <location>
        <begin position="100"/>
        <end position="122"/>
    </location>
</feature>
<dbReference type="SUPFAM" id="SSF56784">
    <property type="entry name" value="HAD-like"/>
    <property type="match status" value="1"/>
</dbReference>
<evidence type="ECO:0000256" key="9">
    <source>
        <dbReference type="ARBA" id="ARBA00022837"/>
    </source>
</evidence>
<accession>A0AAV0UUL9</accession>
<comment type="caution">
    <text evidence="18">The sequence shown here is derived from an EMBL/GenBank/DDBJ whole genome shotgun (WGS) entry which is preliminary data.</text>
</comment>
<evidence type="ECO:0000256" key="6">
    <source>
        <dbReference type="ARBA" id="ARBA00022692"/>
    </source>
</evidence>
<dbReference type="InterPro" id="IPR006068">
    <property type="entry name" value="ATPase_P-typ_cation-transptr_C"/>
</dbReference>
<keyword evidence="9" id="KW-0106">Calcium</keyword>
<dbReference type="PROSITE" id="PS00154">
    <property type="entry name" value="ATPASE_E1_E2"/>
    <property type="match status" value="1"/>
</dbReference>